<feature type="compositionally biased region" description="Low complexity" evidence="1">
    <location>
        <begin position="32"/>
        <end position="50"/>
    </location>
</feature>
<keyword evidence="3" id="KW-1185">Reference proteome</keyword>
<feature type="region of interest" description="Disordered" evidence="1">
    <location>
        <begin position="30"/>
        <end position="50"/>
    </location>
</feature>
<dbReference type="OrthoDB" id="2667245at2"/>
<dbReference type="AlphaFoldDB" id="A0A3T1D7G0"/>
<organism evidence="2 3">
    <name type="scientific">Cohnella abietis</name>
    <dbReference type="NCBI Taxonomy" id="2507935"/>
    <lineage>
        <taxon>Bacteria</taxon>
        <taxon>Bacillati</taxon>
        <taxon>Bacillota</taxon>
        <taxon>Bacilli</taxon>
        <taxon>Bacillales</taxon>
        <taxon>Paenibacillaceae</taxon>
        <taxon>Cohnella</taxon>
    </lineage>
</organism>
<dbReference type="PROSITE" id="PS51257">
    <property type="entry name" value="PROKAR_LIPOPROTEIN"/>
    <property type="match status" value="1"/>
</dbReference>
<evidence type="ECO:0000256" key="1">
    <source>
        <dbReference type="SAM" id="MobiDB-lite"/>
    </source>
</evidence>
<reference evidence="2 3" key="1">
    <citation type="submission" date="2019-01" db="EMBL/GenBank/DDBJ databases">
        <title>Complete genome sequence of Cohnella hallensis HS21 isolated from Korean fir (Abies koreana) rhizospheric soil.</title>
        <authorList>
            <person name="Jiang L."/>
            <person name="Kang S.W."/>
            <person name="Kim S."/>
            <person name="Jung J."/>
            <person name="Kim C.Y."/>
            <person name="Kim D.H."/>
            <person name="Kim S.W."/>
            <person name="Lee J."/>
        </authorList>
    </citation>
    <scope>NUCLEOTIDE SEQUENCE [LARGE SCALE GENOMIC DNA]</scope>
    <source>
        <strain evidence="2 3">HS21</strain>
    </source>
</reference>
<gene>
    <name evidence="2" type="ORF">KCTCHS21_34210</name>
</gene>
<sequence length="241" mass="26796">MNWFYLKVPPFYFLISLLLISGCTTTNIKQESSQPTNYSSSPESSAPASAANDITLEKSPEPIISAEDSLIRTSSGESLVHMDWKQTEPDTTLKINFGNDNAEIVFGMDHPNGTKAYILFPDANSGWPLDLSISDGTNAFDDLGYLNDGFKLQAGIYDFDSDGTYELIVAAGDGLIDMNLWVFSFTHVDNFKKINPIRQELATSAQSYVVIDNSEIFIPYGSQGLFDSFKYVDQEFMQPVR</sequence>
<name>A0A3T1D7G0_9BACL</name>
<dbReference type="KEGG" id="cohn:KCTCHS21_34210"/>
<dbReference type="RefSeq" id="WP_130610682.1">
    <property type="nucleotide sequence ID" value="NZ_AP019400.1"/>
</dbReference>
<accession>A0A3T1D7G0</accession>
<proteinExistence type="predicted"/>
<evidence type="ECO:0000313" key="2">
    <source>
        <dbReference type="EMBL" id="BBI34022.1"/>
    </source>
</evidence>
<protein>
    <recommendedName>
        <fullName evidence="4">Lipoprotein</fullName>
    </recommendedName>
</protein>
<dbReference type="EMBL" id="AP019400">
    <property type="protein sequence ID" value="BBI34022.1"/>
    <property type="molecule type" value="Genomic_DNA"/>
</dbReference>
<evidence type="ECO:0000313" key="3">
    <source>
        <dbReference type="Proteomes" id="UP000289856"/>
    </source>
</evidence>
<evidence type="ECO:0008006" key="4">
    <source>
        <dbReference type="Google" id="ProtNLM"/>
    </source>
</evidence>
<dbReference type="Proteomes" id="UP000289856">
    <property type="component" value="Chromosome"/>
</dbReference>